<keyword evidence="3" id="KW-1185">Reference proteome</keyword>
<reference evidence="3" key="1">
    <citation type="submission" date="2011-03" db="EMBL/GenBank/DDBJ databases">
        <title>Draft genome sequence of Brevundimonas diminuta.</title>
        <authorList>
            <person name="Brown P.J.B."/>
            <person name="Buechlein A."/>
            <person name="Hemmerich C."/>
            <person name="Brun Y.V."/>
        </authorList>
    </citation>
    <scope>NUCLEOTIDE SEQUENCE [LARGE SCALE GENOMIC DNA]</scope>
    <source>
        <strain evidence="3">C19</strain>
    </source>
</reference>
<dbReference type="HOGENOM" id="CLU_115403_9_1_5"/>
<dbReference type="CDD" id="cd07043">
    <property type="entry name" value="STAS_anti-anti-sigma_factors"/>
    <property type="match status" value="1"/>
</dbReference>
<evidence type="ECO:0000259" key="1">
    <source>
        <dbReference type="PROSITE" id="PS50801"/>
    </source>
</evidence>
<evidence type="ECO:0000313" key="3">
    <source>
        <dbReference type="Proteomes" id="UP000006512"/>
    </source>
</evidence>
<dbReference type="Proteomes" id="UP000006512">
    <property type="component" value="Unassembled WGS sequence"/>
</dbReference>
<dbReference type="STRING" id="715226.ABI_44140"/>
<evidence type="ECO:0000313" key="2">
    <source>
        <dbReference type="EMBL" id="EGF89987.1"/>
    </source>
</evidence>
<dbReference type="eggNOG" id="COG1366">
    <property type="taxonomic scope" value="Bacteria"/>
</dbReference>
<dbReference type="SUPFAM" id="SSF52091">
    <property type="entry name" value="SpoIIaa-like"/>
    <property type="match status" value="1"/>
</dbReference>
<gene>
    <name evidence="2" type="ORF">ABI_44140</name>
</gene>
<dbReference type="InterPro" id="IPR036513">
    <property type="entry name" value="STAS_dom_sf"/>
</dbReference>
<dbReference type="RefSeq" id="WP_006275187.1">
    <property type="nucleotide sequence ID" value="NZ_GL883080.1"/>
</dbReference>
<accession>F4QTB7</accession>
<dbReference type="OrthoDB" id="8236316at2"/>
<dbReference type="Gene3D" id="3.30.750.24">
    <property type="entry name" value="STAS domain"/>
    <property type="match status" value="1"/>
</dbReference>
<dbReference type="InterPro" id="IPR002645">
    <property type="entry name" value="STAS_dom"/>
</dbReference>
<dbReference type="EMBL" id="GL883080">
    <property type="protein sequence ID" value="EGF89987.1"/>
    <property type="molecule type" value="Genomic_DNA"/>
</dbReference>
<organism evidence="2 3">
    <name type="scientific">Asticcacaulis biprosthecium C19</name>
    <dbReference type="NCBI Taxonomy" id="715226"/>
    <lineage>
        <taxon>Bacteria</taxon>
        <taxon>Pseudomonadati</taxon>
        <taxon>Pseudomonadota</taxon>
        <taxon>Alphaproteobacteria</taxon>
        <taxon>Caulobacterales</taxon>
        <taxon>Caulobacteraceae</taxon>
        <taxon>Asticcacaulis</taxon>
    </lineage>
</organism>
<dbReference type="PANTHER" id="PTHR33495">
    <property type="entry name" value="ANTI-SIGMA FACTOR ANTAGONIST TM_1081-RELATED-RELATED"/>
    <property type="match status" value="1"/>
</dbReference>
<dbReference type="PROSITE" id="PS50801">
    <property type="entry name" value="STAS"/>
    <property type="match status" value="1"/>
</dbReference>
<dbReference type="AlphaFoldDB" id="F4QTB7"/>
<dbReference type="Pfam" id="PF01740">
    <property type="entry name" value="STAS"/>
    <property type="match status" value="1"/>
</dbReference>
<sequence>MRVDLHQTENHLVAKLSGRMSFSDHGQFRKVLDGIRADGIKTCVLDVATLEAIDSSGLGMLMLAIEDARKGGWSLTVANAAGPVKQLLQLSRLDKMLKVA</sequence>
<protein>
    <submittedName>
        <fullName evidence="2">STAS domain protein</fullName>
    </submittedName>
</protein>
<feature type="domain" description="STAS" evidence="1">
    <location>
        <begin position="1"/>
        <end position="100"/>
    </location>
</feature>
<proteinExistence type="predicted"/>
<dbReference type="GO" id="GO:0043856">
    <property type="term" value="F:anti-sigma factor antagonist activity"/>
    <property type="evidence" value="ECO:0007669"/>
    <property type="project" value="TreeGrafter"/>
</dbReference>
<name>F4QTB7_9CAUL</name>